<comment type="caution">
    <text evidence="1">The sequence shown here is derived from an EMBL/GenBank/DDBJ whole genome shotgun (WGS) entry which is preliminary data.</text>
</comment>
<accession>A0ABD2PUW3</accession>
<keyword evidence="2" id="KW-1185">Reference proteome</keyword>
<dbReference type="AlphaFoldDB" id="A0ABD2PUW3"/>
<protein>
    <submittedName>
        <fullName evidence="1">Uncharacterized protein</fullName>
    </submittedName>
</protein>
<name>A0ABD2PUW3_9PLAT</name>
<proteinExistence type="predicted"/>
<sequence length="111" mass="12897">MAFLFSYVSNMNRFAPDNEMAIFRGSHRLKALELNGCPAWQRSWFNVFFKVYTGSEHLNCIFTSSVHLLDSTKDSAIRIRFPKDGLFLNGDVLLLAYTYERNPPTRTRLLK</sequence>
<dbReference type="Proteomes" id="UP001626550">
    <property type="component" value="Unassembled WGS sequence"/>
</dbReference>
<evidence type="ECO:0000313" key="1">
    <source>
        <dbReference type="EMBL" id="KAL3310557.1"/>
    </source>
</evidence>
<gene>
    <name evidence="1" type="ORF">Ciccas_010874</name>
</gene>
<organism evidence="1 2">
    <name type="scientific">Cichlidogyrus casuarinus</name>
    <dbReference type="NCBI Taxonomy" id="1844966"/>
    <lineage>
        <taxon>Eukaryota</taxon>
        <taxon>Metazoa</taxon>
        <taxon>Spiralia</taxon>
        <taxon>Lophotrochozoa</taxon>
        <taxon>Platyhelminthes</taxon>
        <taxon>Monogenea</taxon>
        <taxon>Monopisthocotylea</taxon>
        <taxon>Dactylogyridea</taxon>
        <taxon>Ancyrocephalidae</taxon>
        <taxon>Cichlidogyrus</taxon>
    </lineage>
</organism>
<dbReference type="EMBL" id="JBJKFK010002847">
    <property type="protein sequence ID" value="KAL3310557.1"/>
    <property type="molecule type" value="Genomic_DNA"/>
</dbReference>
<evidence type="ECO:0000313" key="2">
    <source>
        <dbReference type="Proteomes" id="UP001626550"/>
    </source>
</evidence>
<reference evidence="1 2" key="1">
    <citation type="submission" date="2024-11" db="EMBL/GenBank/DDBJ databases">
        <title>Adaptive evolution of stress response genes in parasites aligns with host niche diversity.</title>
        <authorList>
            <person name="Hahn C."/>
            <person name="Resl P."/>
        </authorList>
    </citation>
    <scope>NUCLEOTIDE SEQUENCE [LARGE SCALE GENOMIC DNA]</scope>
    <source>
        <strain evidence="1">EGGRZ-B1_66</strain>
        <tissue evidence="1">Body</tissue>
    </source>
</reference>